<dbReference type="GO" id="GO:0046677">
    <property type="term" value="P:response to antibiotic"/>
    <property type="evidence" value="ECO:0007669"/>
    <property type="project" value="UniProtKB-KW"/>
</dbReference>
<keyword evidence="1" id="KW-0046">Antibiotic resistance</keyword>
<dbReference type="Pfam" id="PF13523">
    <property type="entry name" value="Acetyltransf_8"/>
    <property type="match status" value="1"/>
</dbReference>
<dbReference type="GO" id="GO:0016410">
    <property type="term" value="F:N-acyltransferase activity"/>
    <property type="evidence" value="ECO:0007669"/>
    <property type="project" value="TreeGrafter"/>
</dbReference>
<dbReference type="Proteomes" id="UP000444980">
    <property type="component" value="Unassembled WGS sequence"/>
</dbReference>
<evidence type="ECO:0000313" key="3">
    <source>
        <dbReference type="EMBL" id="GED97140.1"/>
    </source>
</evidence>
<dbReference type="PANTHER" id="PTHR31438">
    <property type="entry name" value="LYSINE N-ACYLTRANSFERASE C17G9.06C-RELATED"/>
    <property type="match status" value="1"/>
</dbReference>
<dbReference type="AlphaFoldDB" id="A0A7I9UWI8"/>
<gene>
    <name evidence="3" type="ORF">nbrc107697_11790</name>
</gene>
<dbReference type="SUPFAM" id="SSF55729">
    <property type="entry name" value="Acyl-CoA N-acyltransferases (Nat)"/>
    <property type="match status" value="1"/>
</dbReference>
<protein>
    <recommendedName>
        <fullName evidence="2">N-acetyltransferase domain-containing protein</fullName>
    </recommendedName>
</protein>
<feature type="domain" description="N-acetyltransferase" evidence="2">
    <location>
        <begin position="6"/>
        <end position="172"/>
    </location>
</feature>
<dbReference type="PROSITE" id="PS51186">
    <property type="entry name" value="GNAT"/>
    <property type="match status" value="1"/>
</dbReference>
<evidence type="ECO:0000256" key="1">
    <source>
        <dbReference type="ARBA" id="ARBA00023251"/>
    </source>
</evidence>
<evidence type="ECO:0000259" key="2">
    <source>
        <dbReference type="PROSITE" id="PS51186"/>
    </source>
</evidence>
<reference evidence="4" key="1">
    <citation type="submission" date="2019-06" db="EMBL/GenBank/DDBJ databases">
        <title>Gordonia isolated from sludge of a wastewater treatment plant.</title>
        <authorList>
            <person name="Tamura T."/>
            <person name="Aoyama K."/>
            <person name="Kang Y."/>
            <person name="Saito S."/>
            <person name="Akiyama N."/>
            <person name="Yazawa K."/>
            <person name="Gonoi T."/>
            <person name="Mikami Y."/>
        </authorList>
    </citation>
    <scope>NUCLEOTIDE SEQUENCE [LARGE SCALE GENOMIC DNA]</scope>
    <source>
        <strain evidence="4">NBRC 107697</strain>
    </source>
</reference>
<dbReference type="InterPro" id="IPR016181">
    <property type="entry name" value="Acyl_CoA_acyltransferase"/>
</dbReference>
<dbReference type="EMBL" id="BJOU01000001">
    <property type="protein sequence ID" value="GED97140.1"/>
    <property type="molecule type" value="Genomic_DNA"/>
</dbReference>
<dbReference type="OrthoDB" id="273614at2"/>
<proteinExistence type="predicted"/>
<comment type="caution">
    <text evidence="3">The sequence shown here is derived from an EMBL/GenBank/DDBJ whole genome shotgun (WGS) entry which is preliminary data.</text>
</comment>
<dbReference type="PANTHER" id="PTHR31438:SF1">
    <property type="entry name" value="LYSINE N-ACYLTRANSFERASE C17G9.06C-RELATED"/>
    <property type="match status" value="1"/>
</dbReference>
<dbReference type="InterPro" id="IPR000182">
    <property type="entry name" value="GNAT_dom"/>
</dbReference>
<sequence length="177" mass="19487">MAGSRVILRRASIDDVPVLERWDLEPHVIACITDDPTATTAFDGTAWTEEIAGASEVSYHLIAEVDGHPIGAMQIIDPQLESTHYWGDVGPNLRAVDIWIGEPDMLGRGYGTEMMTQAVDDAFADPAIVAIIIDPLASNTDAHRFYQRLGFVPVGRQVFGEDDCLVHRLDRASWTAR</sequence>
<dbReference type="Gene3D" id="3.40.630.30">
    <property type="match status" value="1"/>
</dbReference>
<keyword evidence="4" id="KW-1185">Reference proteome</keyword>
<evidence type="ECO:0000313" key="4">
    <source>
        <dbReference type="Proteomes" id="UP000444980"/>
    </source>
</evidence>
<dbReference type="CDD" id="cd04301">
    <property type="entry name" value="NAT_SF"/>
    <property type="match status" value="1"/>
</dbReference>
<organism evidence="3 4">
    <name type="scientific">Gordonia crocea</name>
    <dbReference type="NCBI Taxonomy" id="589162"/>
    <lineage>
        <taxon>Bacteria</taxon>
        <taxon>Bacillati</taxon>
        <taxon>Actinomycetota</taxon>
        <taxon>Actinomycetes</taxon>
        <taxon>Mycobacteriales</taxon>
        <taxon>Gordoniaceae</taxon>
        <taxon>Gordonia</taxon>
    </lineage>
</organism>
<name>A0A7I9UWI8_9ACTN</name>
<accession>A0A7I9UWI8</accession>
<dbReference type="RefSeq" id="WP_161926507.1">
    <property type="nucleotide sequence ID" value="NZ_BJOU01000001.1"/>
</dbReference>